<dbReference type="Pfam" id="PF14255">
    <property type="entry name" value="Zn_ribbon_21"/>
    <property type="match status" value="1"/>
</dbReference>
<reference evidence="2" key="1">
    <citation type="journal article" date="2019" name="Int. J. Syst. Evol. Microbiol.">
        <title>The Global Catalogue of Microorganisms (GCM) 10K type strain sequencing project: providing services to taxonomists for standard genome sequencing and annotation.</title>
        <authorList>
            <consortium name="The Broad Institute Genomics Platform"/>
            <consortium name="The Broad Institute Genome Sequencing Center for Infectious Disease"/>
            <person name="Wu L."/>
            <person name="Ma J."/>
        </authorList>
    </citation>
    <scope>NUCLEOTIDE SEQUENCE [LARGE SCALE GENOMIC DNA]</scope>
    <source>
        <strain evidence="2">CGMCC 4.7106</strain>
    </source>
</reference>
<dbReference type="RefSeq" id="WP_386819716.1">
    <property type="nucleotide sequence ID" value="NZ_JBHUIT010000008.1"/>
</dbReference>
<dbReference type="EMBL" id="JBHUIT010000008">
    <property type="protein sequence ID" value="MFD2256466.1"/>
    <property type="molecule type" value="Genomic_DNA"/>
</dbReference>
<evidence type="ECO:0000313" key="1">
    <source>
        <dbReference type="EMBL" id="MFD2256466.1"/>
    </source>
</evidence>
<proteinExistence type="predicted"/>
<name>A0ABW5D6T7_9BACT</name>
<comment type="caution">
    <text evidence="1">The sequence shown here is derived from an EMBL/GenBank/DDBJ whole genome shotgun (WGS) entry which is preliminary data.</text>
</comment>
<dbReference type="Proteomes" id="UP001597375">
    <property type="component" value="Unassembled WGS sequence"/>
</dbReference>
<accession>A0ABW5D6T7</accession>
<evidence type="ECO:0000313" key="2">
    <source>
        <dbReference type="Proteomes" id="UP001597375"/>
    </source>
</evidence>
<gene>
    <name evidence="1" type="ORF">ACFSSA_07255</name>
</gene>
<keyword evidence="2" id="KW-1185">Reference proteome</keyword>
<organism evidence="1 2">
    <name type="scientific">Luteolibacter algae</name>
    <dbReference type="NCBI Taxonomy" id="454151"/>
    <lineage>
        <taxon>Bacteria</taxon>
        <taxon>Pseudomonadati</taxon>
        <taxon>Verrucomicrobiota</taxon>
        <taxon>Verrucomicrobiia</taxon>
        <taxon>Verrucomicrobiales</taxon>
        <taxon>Verrucomicrobiaceae</taxon>
        <taxon>Luteolibacter</taxon>
    </lineage>
</organism>
<dbReference type="InterPro" id="IPR025990">
    <property type="entry name" value="zinc_ribbon_bacterial"/>
</dbReference>
<protein>
    <submittedName>
        <fullName evidence="1">CPXCG motif-containing cysteine-rich protein</fullName>
    </submittedName>
</protein>
<sequence length="57" mass="6515">MDTYPVTCPTCFESFEIAVPPEPEMPTEYDYDCEVCCRPMLIILNSSEDIYAQGLDE</sequence>